<reference evidence="1 2" key="1">
    <citation type="journal article" date="2015" name="Genome Announc.">
        <title>Draft Genome Sequence of the Thermophile Thermus filiformis ATCC 43280, Producer of Carotenoid-(Di)glucoside-Branched Fatty Acid (Di)esters and Source of Hyperthermostable Enzymes of Biotechnological Interest.</title>
        <authorList>
            <person name="Mandelli F."/>
            <person name="Oliveira Ramires B."/>
            <person name="Couger M.B."/>
            <person name="Paixao D.A."/>
            <person name="Camilo C.M."/>
            <person name="Polikarpov I."/>
            <person name="Prade R."/>
            <person name="Riano-Pachon D.M."/>
            <person name="Squina F.M."/>
        </authorList>
    </citation>
    <scope>NUCLEOTIDE SEQUENCE [LARGE SCALE GENOMIC DNA]</scope>
    <source>
        <strain evidence="1 2">ATCC 43280</strain>
    </source>
</reference>
<evidence type="ECO:0000313" key="1">
    <source>
        <dbReference type="EMBL" id="KIX84600.1"/>
    </source>
</evidence>
<keyword evidence="2" id="KW-1185">Reference proteome</keyword>
<organism evidence="1 2">
    <name type="scientific">Thermus filiformis</name>
    <dbReference type="NCBI Taxonomy" id="276"/>
    <lineage>
        <taxon>Bacteria</taxon>
        <taxon>Thermotogati</taxon>
        <taxon>Deinococcota</taxon>
        <taxon>Deinococci</taxon>
        <taxon>Thermales</taxon>
        <taxon>Thermaceae</taxon>
        <taxon>Thermus</taxon>
    </lineage>
</organism>
<dbReference type="PANTHER" id="PTHR34351">
    <property type="entry name" value="SLR1927 PROTEIN-RELATED"/>
    <property type="match status" value="1"/>
</dbReference>
<proteinExistence type="predicted"/>
<gene>
    <name evidence="1" type="ORF">THFILI_04520</name>
</gene>
<sequence length="357" mass="38943">MSLLGLLALLLLVLLYRAPRLARAEARLLGLPPGFPGREGEGRVEVRLSSPWPLLFRLEALPSAPLGLEPRALWGVAWGKACLRLLFPYRYRRRGEHPVRLTLRLTSPLGLGERVLLLEAGRALVYPALRPLPPFRPAPSLFLEGKTSPFGLPDPLEAKGIRPFAPGDSPRLLARKATLRLGKPVVREVERTLLGNLFLHIDTQSRHPGYLDHAASLAAWLLLKAEARGEAFGLSAGEVLPLGRGKAHLERALALLARLSPTPHPAHPPPAPWGSTYLLLTQEAEEAFLRAALKGAARARKGVLLLLPEGYFLFPGEKGKPIRGRPPGLLRALALRGALAAHGVELRVVRGHEPLRL</sequence>
<dbReference type="EMBL" id="JPSL02000038">
    <property type="protein sequence ID" value="KIX84600.1"/>
    <property type="molecule type" value="Genomic_DNA"/>
</dbReference>
<comment type="caution">
    <text evidence="1">The sequence shown here is derived from an EMBL/GenBank/DDBJ whole genome shotgun (WGS) entry which is preliminary data.</text>
</comment>
<dbReference type="OrthoDB" id="32236at2"/>
<dbReference type="AlphaFoldDB" id="A0A0D6XA20"/>
<evidence type="ECO:0000313" key="2">
    <source>
        <dbReference type="Proteomes" id="UP000030364"/>
    </source>
</evidence>
<name>A0A0D6XA20_THEFI</name>
<accession>A0A0D6XA20</accession>
<dbReference type="RefSeq" id="WP_045246125.1">
    <property type="nucleotide sequence ID" value="NZ_JPSL02000038.1"/>
</dbReference>
<dbReference type="STRING" id="276.THFILI_04520"/>
<dbReference type="Proteomes" id="UP000030364">
    <property type="component" value="Unassembled WGS sequence"/>
</dbReference>
<protein>
    <submittedName>
        <fullName evidence="1">Uncharacterized protein</fullName>
    </submittedName>
</protein>